<protein>
    <submittedName>
        <fullName evidence="1">Uncharacterized protein</fullName>
    </submittedName>
</protein>
<comment type="caution">
    <text evidence="1">The sequence shown here is derived from an EMBL/GenBank/DDBJ whole genome shotgun (WGS) entry which is preliminary data.</text>
</comment>
<dbReference type="OrthoDB" id="2692106at2"/>
<dbReference type="STRING" id="1385513.N780_17185"/>
<dbReference type="NCBIfam" id="NF038310">
    <property type="entry name" value="lysogeny_AimR"/>
    <property type="match status" value="1"/>
</dbReference>
<evidence type="ECO:0000313" key="1">
    <source>
        <dbReference type="EMBL" id="KGP91132.1"/>
    </source>
</evidence>
<name>A0A0A2US47_9BACI</name>
<dbReference type="RefSeq" id="WP_036783974.1">
    <property type="nucleotide sequence ID" value="NZ_AVBG01000008.1"/>
</dbReference>
<dbReference type="eggNOG" id="ENOG5031CT9">
    <property type="taxonomic scope" value="Bacteria"/>
</dbReference>
<reference evidence="1 2" key="1">
    <citation type="submission" date="2013-08" db="EMBL/GenBank/DDBJ databases">
        <title>Genome of Pontibacillus chungwhensis.</title>
        <authorList>
            <person name="Wang Q."/>
            <person name="Wang G."/>
        </authorList>
    </citation>
    <scope>NUCLEOTIDE SEQUENCE [LARGE SCALE GENOMIC DNA]</scope>
    <source>
        <strain evidence="1 2">BH030062</strain>
    </source>
</reference>
<dbReference type="AlphaFoldDB" id="A0A0A2US47"/>
<accession>A0A0A2US47</accession>
<organism evidence="1 2">
    <name type="scientific">Pontibacillus chungwhensis BH030062</name>
    <dbReference type="NCBI Taxonomy" id="1385513"/>
    <lineage>
        <taxon>Bacteria</taxon>
        <taxon>Bacillati</taxon>
        <taxon>Bacillota</taxon>
        <taxon>Bacilli</taxon>
        <taxon>Bacillales</taxon>
        <taxon>Bacillaceae</taxon>
        <taxon>Pontibacillus</taxon>
    </lineage>
</organism>
<dbReference type="Pfam" id="PF22871">
    <property type="entry name" value="AimR"/>
    <property type="match status" value="1"/>
</dbReference>
<evidence type="ECO:0000313" key="2">
    <source>
        <dbReference type="Proteomes" id="UP000030153"/>
    </source>
</evidence>
<gene>
    <name evidence="1" type="ORF">N780_17185</name>
</gene>
<proteinExistence type="predicted"/>
<sequence length="363" mass="43229">MRNEETGPICSSEQLESVRQLVGPDEPALFTVLQQLTKEYDEKTTLHLAKEFCFMCHSYESKRVGMEFLYMNGFDEDLQKLIEINCSSNDETSQEWGYVYQHVLNRRLYKLDYQKNILEFLNEYKTEDLNLQALKLFLRIYSHCDIQDFKKIEDYHDELTASLLHIDNTLLRIYFQMRENELMFHYHWKRNELEIARTYAFNILDNTLSNYEKKCYTLLCLSQTYIFEGYDKSKEYADRALRISKEHNLTYMRQAIEKQVIPFISASNGIYKGVETTEPSEVAHLAIAAGNLDKAIEILSNFEYLTPFQEYYLGLAKNDKNLLYNSYKRLKEEYQDVFFANLPLKELKKRGWDKNEEEVNYVN</sequence>
<dbReference type="EMBL" id="AVBG01000008">
    <property type="protein sequence ID" value="KGP91132.1"/>
    <property type="molecule type" value="Genomic_DNA"/>
</dbReference>
<dbReference type="Proteomes" id="UP000030153">
    <property type="component" value="Unassembled WGS sequence"/>
</dbReference>
<keyword evidence="2" id="KW-1185">Reference proteome</keyword>
<dbReference type="InterPro" id="IPR047705">
    <property type="entry name" value="AimR-like"/>
</dbReference>